<name>A0ABQ7I2D8_9MICR</name>
<feature type="chain" id="PRO_5046809952" evidence="1">
    <location>
        <begin position="23"/>
        <end position="263"/>
    </location>
</feature>
<keyword evidence="3" id="KW-1185">Reference proteome</keyword>
<evidence type="ECO:0000256" key="1">
    <source>
        <dbReference type="SAM" id="SignalP"/>
    </source>
</evidence>
<keyword evidence="1" id="KW-0732">Signal</keyword>
<evidence type="ECO:0000313" key="2">
    <source>
        <dbReference type="EMBL" id="KAF7684595.1"/>
    </source>
</evidence>
<sequence>MNYIKLIIVFLLGIYCNHIVQTNTLHNAAAKGLTYIPSVPQISPQAPLPPPPPPPGCYYTYKIGIQPVLNCPQPILPPLTSTTSVPPATPVYSVPTLNSMLKQEPQLISPLSRAIAINPEIGHQIKQILLYGGILPPWDPIKDLLDTGHQKLPDPCGLYIQIRDFLKVFESFRELISDQLLNIEIFVKRGKNYLKEYCDKLTRSFSKLKRYLKKIKCSKFPSIKAEYAKKFNDLNQQTQMDLQAYKCLKQWKDQMKAQFKQLF</sequence>
<organism evidence="2 3">
    <name type="scientific">Astathelohania contejeani</name>
    <dbReference type="NCBI Taxonomy" id="164912"/>
    <lineage>
        <taxon>Eukaryota</taxon>
        <taxon>Fungi</taxon>
        <taxon>Fungi incertae sedis</taxon>
        <taxon>Microsporidia</taxon>
        <taxon>Astathelohaniidae</taxon>
        <taxon>Astathelohania</taxon>
    </lineage>
</organism>
<dbReference type="Proteomes" id="UP001516464">
    <property type="component" value="Unassembled WGS sequence"/>
</dbReference>
<accession>A0ABQ7I2D8</accession>
<feature type="signal peptide" evidence="1">
    <location>
        <begin position="1"/>
        <end position="22"/>
    </location>
</feature>
<protein>
    <submittedName>
        <fullName evidence="2">Uncharacterized protein</fullName>
    </submittedName>
</protein>
<comment type="caution">
    <text evidence="2">The sequence shown here is derived from an EMBL/GenBank/DDBJ whole genome shotgun (WGS) entry which is preliminary data.</text>
</comment>
<evidence type="ECO:0000313" key="3">
    <source>
        <dbReference type="Proteomes" id="UP001516464"/>
    </source>
</evidence>
<proteinExistence type="predicted"/>
<reference evidence="2 3" key="1">
    <citation type="submission" date="2019-01" db="EMBL/GenBank/DDBJ databases">
        <title>Genomes sequencing and comparative genomics of infectious freshwater microsporidia, Cucumispora dikerogammari and Thelohania contejeani.</title>
        <authorList>
            <person name="Cormier A."/>
            <person name="Giraud I."/>
            <person name="Wattier R."/>
            <person name="Teixeira M."/>
            <person name="Grandjean F."/>
            <person name="Rigaud T."/>
            <person name="Cordaux R."/>
        </authorList>
    </citation>
    <scope>NUCLEOTIDE SEQUENCE [LARGE SCALE GENOMIC DNA]</scope>
    <source>
        <strain evidence="2">T1</strain>
        <tissue evidence="2">Spores</tissue>
    </source>
</reference>
<dbReference type="EMBL" id="SBIQ01000007">
    <property type="protein sequence ID" value="KAF7684595.1"/>
    <property type="molecule type" value="Genomic_DNA"/>
</dbReference>
<gene>
    <name evidence="2" type="ORF">TCON_0198</name>
</gene>